<protein>
    <submittedName>
        <fullName evidence="4">Unannotated protein</fullName>
    </submittedName>
</protein>
<dbReference type="EMBL" id="CAFABI010000058">
    <property type="protein sequence ID" value="CAB4827883.1"/>
    <property type="molecule type" value="Genomic_DNA"/>
</dbReference>
<dbReference type="GO" id="GO:0016620">
    <property type="term" value="F:oxidoreductase activity, acting on the aldehyde or oxo group of donors, NAD or NADP as acceptor"/>
    <property type="evidence" value="ECO:0007669"/>
    <property type="project" value="InterPro"/>
</dbReference>
<dbReference type="InterPro" id="IPR016163">
    <property type="entry name" value="Ald_DH_C"/>
</dbReference>
<dbReference type="PANTHER" id="PTHR11699">
    <property type="entry name" value="ALDEHYDE DEHYDROGENASE-RELATED"/>
    <property type="match status" value="1"/>
</dbReference>
<dbReference type="InterPro" id="IPR016161">
    <property type="entry name" value="Ald_DH/histidinol_DH"/>
</dbReference>
<accession>A0A6J7A521</accession>
<evidence type="ECO:0000256" key="2">
    <source>
        <dbReference type="ARBA" id="ARBA00023002"/>
    </source>
</evidence>
<dbReference type="InterPro" id="IPR016160">
    <property type="entry name" value="Ald_DH_CS_CYS"/>
</dbReference>
<evidence type="ECO:0000259" key="3">
    <source>
        <dbReference type="Pfam" id="PF00171"/>
    </source>
</evidence>
<proteinExistence type="inferred from homology"/>
<dbReference type="SUPFAM" id="SSF53720">
    <property type="entry name" value="ALDH-like"/>
    <property type="match status" value="1"/>
</dbReference>
<dbReference type="FunFam" id="3.40.605.10:FF:000026">
    <property type="entry name" value="Aldehyde dehydrogenase, putative"/>
    <property type="match status" value="1"/>
</dbReference>
<reference evidence="4" key="1">
    <citation type="submission" date="2020-05" db="EMBL/GenBank/DDBJ databases">
        <authorList>
            <person name="Chiriac C."/>
            <person name="Salcher M."/>
            <person name="Ghai R."/>
            <person name="Kavagutti S V."/>
        </authorList>
    </citation>
    <scope>NUCLEOTIDE SEQUENCE</scope>
</reference>
<dbReference type="InterPro" id="IPR015590">
    <property type="entry name" value="Aldehyde_DH_dom"/>
</dbReference>
<comment type="similarity">
    <text evidence="1">Belongs to the aldehyde dehydrogenase family.</text>
</comment>
<dbReference type="CDD" id="cd07078">
    <property type="entry name" value="ALDH"/>
    <property type="match status" value="1"/>
</dbReference>
<feature type="domain" description="Aldehyde dehydrogenase" evidence="3">
    <location>
        <begin position="4"/>
        <end position="447"/>
    </location>
</feature>
<keyword evidence="2" id="KW-0560">Oxidoreductase</keyword>
<sequence>MSPTYDVINPATEKIVTTIEHFDLEATDAAIAKAAKAFETWRSVTPADRGAMLRRFAAVVASHKEELAALEIANSGHTRGNALWEVDNVVNVLTYYSAAPERLFGKQIPVAGGVDITFKEPLGVVGVIVPWNFPMPIAGWGFAPALAAGNTVVLKPAEYTPLTAIKLGEYALEAGLPEGVFNVLPGKGSIVGNRFVTHPAVRKVVFTGSTVVGKAIMAGCADQVKRVTLELGGKSSNIIFADADVAKAAASAPGSVFDNAGQDCCARTRILVERSVFDTFMEHFEVAVKKFRVEDPSLATADMGPLISRKQFDAVQTFLDEPVAFTGSAPSGPGFWMPPTVLMPKNTQARSWREEVFGPVVSVMAFDGEAQGIEMANDSEYGLSGSIWTRDVGRALRVFRAIETGNLSVNSNSSVRYSTPFGGFKQSGLGRELGPDALDSFTEVKNVFISND</sequence>
<dbReference type="FunFam" id="3.40.605.10:FF:000007">
    <property type="entry name" value="NAD/NADP-dependent betaine aldehyde dehydrogenase"/>
    <property type="match status" value="1"/>
</dbReference>
<dbReference type="Pfam" id="PF00171">
    <property type="entry name" value="Aldedh"/>
    <property type="match status" value="1"/>
</dbReference>
<organism evidence="4">
    <name type="scientific">freshwater metagenome</name>
    <dbReference type="NCBI Taxonomy" id="449393"/>
    <lineage>
        <taxon>unclassified sequences</taxon>
        <taxon>metagenomes</taxon>
        <taxon>ecological metagenomes</taxon>
    </lineage>
</organism>
<evidence type="ECO:0000313" key="4">
    <source>
        <dbReference type="EMBL" id="CAB4827883.1"/>
    </source>
</evidence>
<dbReference type="Gene3D" id="3.40.309.10">
    <property type="entry name" value="Aldehyde Dehydrogenase, Chain A, domain 2"/>
    <property type="match status" value="1"/>
</dbReference>
<name>A0A6J7A521_9ZZZZ</name>
<dbReference type="Gene3D" id="3.40.605.10">
    <property type="entry name" value="Aldehyde Dehydrogenase, Chain A, domain 1"/>
    <property type="match status" value="1"/>
</dbReference>
<gene>
    <name evidence="4" type="ORF">UFOPK3197_00643</name>
</gene>
<dbReference type="AlphaFoldDB" id="A0A6J7A521"/>
<dbReference type="PROSITE" id="PS00070">
    <property type="entry name" value="ALDEHYDE_DEHYDR_CYS"/>
    <property type="match status" value="1"/>
</dbReference>
<dbReference type="InterPro" id="IPR016162">
    <property type="entry name" value="Ald_DH_N"/>
</dbReference>
<evidence type="ECO:0000256" key="1">
    <source>
        <dbReference type="ARBA" id="ARBA00009986"/>
    </source>
</evidence>